<evidence type="ECO:0000256" key="1">
    <source>
        <dbReference type="SAM" id="SignalP"/>
    </source>
</evidence>
<dbReference type="OrthoDB" id="426210at2759"/>
<evidence type="ECO:0000313" key="2">
    <source>
        <dbReference type="EMBL" id="KAF0770406.1"/>
    </source>
</evidence>
<sequence>MVEYGQLFRIRLLFLYLLKRVQCKYLNFVSFFLKTEHQPHDYSPILCYLKLSSLSDRRVLANLNFLNKLVNGSIDAPELLTEVNFKIPGRSSRLFALYCVPLHHTNYGRNHPIHQKMNLANENLSSL</sequence>
<dbReference type="EMBL" id="VUJU01000441">
    <property type="protein sequence ID" value="KAF0770406.1"/>
    <property type="molecule type" value="Genomic_DNA"/>
</dbReference>
<protein>
    <submittedName>
        <fullName evidence="2">Uncharacterized protein</fullName>
    </submittedName>
</protein>
<keyword evidence="1" id="KW-0732">Signal</keyword>
<comment type="caution">
    <text evidence="2">The sequence shown here is derived from an EMBL/GenBank/DDBJ whole genome shotgun (WGS) entry which is preliminary data.</text>
</comment>
<accession>A0A6G0ZH10</accession>
<evidence type="ECO:0000313" key="3">
    <source>
        <dbReference type="Proteomes" id="UP000478052"/>
    </source>
</evidence>
<dbReference type="AlphaFoldDB" id="A0A6G0ZH10"/>
<dbReference type="Proteomes" id="UP000478052">
    <property type="component" value="Unassembled WGS sequence"/>
</dbReference>
<keyword evidence="3" id="KW-1185">Reference proteome</keyword>
<reference evidence="2 3" key="1">
    <citation type="submission" date="2019-08" db="EMBL/GenBank/DDBJ databases">
        <title>Whole genome of Aphis craccivora.</title>
        <authorList>
            <person name="Voronova N.V."/>
            <person name="Shulinski R.S."/>
            <person name="Bandarenka Y.V."/>
            <person name="Zhorov D.G."/>
            <person name="Warner D."/>
        </authorList>
    </citation>
    <scope>NUCLEOTIDE SEQUENCE [LARGE SCALE GENOMIC DNA]</scope>
    <source>
        <strain evidence="2">180601</strain>
        <tissue evidence="2">Whole Body</tissue>
    </source>
</reference>
<name>A0A6G0ZH10_APHCR</name>
<organism evidence="2 3">
    <name type="scientific">Aphis craccivora</name>
    <name type="common">Cowpea aphid</name>
    <dbReference type="NCBI Taxonomy" id="307492"/>
    <lineage>
        <taxon>Eukaryota</taxon>
        <taxon>Metazoa</taxon>
        <taxon>Ecdysozoa</taxon>
        <taxon>Arthropoda</taxon>
        <taxon>Hexapoda</taxon>
        <taxon>Insecta</taxon>
        <taxon>Pterygota</taxon>
        <taxon>Neoptera</taxon>
        <taxon>Paraneoptera</taxon>
        <taxon>Hemiptera</taxon>
        <taxon>Sternorrhyncha</taxon>
        <taxon>Aphidomorpha</taxon>
        <taxon>Aphidoidea</taxon>
        <taxon>Aphididae</taxon>
        <taxon>Aphidini</taxon>
        <taxon>Aphis</taxon>
        <taxon>Aphis</taxon>
    </lineage>
</organism>
<feature type="chain" id="PRO_5026024366" evidence="1">
    <location>
        <begin position="24"/>
        <end position="127"/>
    </location>
</feature>
<gene>
    <name evidence="2" type="ORF">FWK35_00001174</name>
</gene>
<proteinExistence type="predicted"/>
<feature type="signal peptide" evidence="1">
    <location>
        <begin position="1"/>
        <end position="23"/>
    </location>
</feature>